<proteinExistence type="predicted"/>
<reference evidence="1 2" key="1">
    <citation type="submission" date="2018-08" db="EMBL/GenBank/DDBJ databases">
        <title>Whole Genome Sequences of Two Pseudoalteromonas piscicida Strains, DE1-A and DE2-A, which Exhibit Strong Antibacterial Activity against Vibrio vulnificus.</title>
        <authorList>
            <person name="Richards G.P."/>
            <person name="Needleman D.S."/>
            <person name="Watson M.A."/>
            <person name="Polson S.W."/>
        </authorList>
    </citation>
    <scope>NUCLEOTIDE SEQUENCE [LARGE SCALE GENOMIC DNA]</scope>
    <source>
        <strain evidence="1 2">DE2-A</strain>
    </source>
</reference>
<organism evidence="1 2">
    <name type="scientific">Pseudoalteromonas piscicida</name>
    <dbReference type="NCBI Taxonomy" id="43662"/>
    <lineage>
        <taxon>Bacteria</taxon>
        <taxon>Pseudomonadati</taxon>
        <taxon>Pseudomonadota</taxon>
        <taxon>Gammaproteobacteria</taxon>
        <taxon>Alteromonadales</taxon>
        <taxon>Pseudoalteromonadaceae</taxon>
        <taxon>Pseudoalteromonas</taxon>
    </lineage>
</organism>
<dbReference type="RefSeq" id="WP_088532461.1">
    <property type="nucleotide sequence ID" value="NZ_CP021647.1"/>
</dbReference>
<evidence type="ECO:0000313" key="2">
    <source>
        <dbReference type="Proteomes" id="UP000258102"/>
    </source>
</evidence>
<dbReference type="Proteomes" id="UP000258102">
    <property type="component" value="Chromosome 2"/>
</dbReference>
<protein>
    <submittedName>
        <fullName evidence="1">Uncharacterized protein</fullName>
    </submittedName>
</protein>
<evidence type="ECO:0000313" key="1">
    <source>
        <dbReference type="EMBL" id="AXR04530.1"/>
    </source>
</evidence>
<accession>A0AAD0RKK9</accession>
<dbReference type="KEGG" id="ppis:B1L02_19520"/>
<dbReference type="AlphaFoldDB" id="A0AAD0RKK9"/>
<sequence>MNEQSLVYLPDLAVLSQRNAKELKDEHYERWGINAKGVVLPICSSTGIPFENDFMKAEKIRYKGKADGLTLSDIVAEFLQIELDIYFTLDPTLSFIRSDSLHIIDISGDSSAQACFSKKGTKKLVKHVAEKAIEIGKEQCENTKAKIVGLALDLTNILPMGATNERIELTCFCSECRDQLSSFTKRGKKLFERFETFPNPWNMALKDTGTGIGQINDIEWNTSPEKIIGLSKLKGFEAFDGDNYDAHEQAAILIEYLHSRHKQIENAIKDIFDGLDIQKRILITEGSHYDWTSGLFLAKLDEKSVCDELWFDPTAHNFEMKNVQHRSFMWKRSTYFLSAFFGFLNKSQDGYMRTYTGLARKSVDEVKSLLKLRMRQVIGASITEKVDLFLLPEISNDGDTGRIGFVSPCIDESICNSLIQAAKIPDGISEENGGEQVKMAEILSKLMGGSNN</sequence>
<gene>
    <name evidence="1" type="ORF">D0511_21790</name>
</gene>
<dbReference type="EMBL" id="CP031762">
    <property type="protein sequence ID" value="AXR04530.1"/>
    <property type="molecule type" value="Genomic_DNA"/>
</dbReference>
<name>A0AAD0RKK9_PSEO7</name>